<accession>A0A7Z9BLB5</accession>
<organism evidence="1 2">
    <name type="scientific">Planktothrix paucivesiculata PCC 9631</name>
    <dbReference type="NCBI Taxonomy" id="671071"/>
    <lineage>
        <taxon>Bacteria</taxon>
        <taxon>Bacillati</taxon>
        <taxon>Cyanobacteriota</taxon>
        <taxon>Cyanophyceae</taxon>
        <taxon>Oscillatoriophycideae</taxon>
        <taxon>Oscillatoriales</taxon>
        <taxon>Microcoleaceae</taxon>
        <taxon>Planktothrix</taxon>
    </lineage>
</organism>
<gene>
    <name evidence="1" type="ORF">PL9631_250027</name>
</gene>
<evidence type="ECO:0000313" key="1">
    <source>
        <dbReference type="EMBL" id="VXD16681.1"/>
    </source>
</evidence>
<dbReference type="EMBL" id="CZCS02000163">
    <property type="protein sequence ID" value="VXD16681.1"/>
    <property type="molecule type" value="Genomic_DNA"/>
</dbReference>
<proteinExistence type="predicted"/>
<dbReference type="Proteomes" id="UP000182190">
    <property type="component" value="Unassembled WGS sequence"/>
</dbReference>
<comment type="caution">
    <text evidence="1">The sequence shown here is derived from an EMBL/GenBank/DDBJ whole genome shotgun (WGS) entry which is preliminary data.</text>
</comment>
<name>A0A7Z9BLB5_9CYAN</name>
<evidence type="ECO:0000313" key="2">
    <source>
        <dbReference type="Proteomes" id="UP000182190"/>
    </source>
</evidence>
<protein>
    <submittedName>
        <fullName evidence="1">Uncharacterized protein</fullName>
    </submittedName>
</protein>
<reference evidence="1" key="1">
    <citation type="submission" date="2019-10" db="EMBL/GenBank/DDBJ databases">
        <authorList>
            <consortium name="Genoscope - CEA"/>
            <person name="William W."/>
        </authorList>
    </citation>
    <scope>NUCLEOTIDE SEQUENCE [LARGE SCALE GENOMIC DNA]</scope>
    <source>
        <strain evidence="1">BBR_PRJEB10994</strain>
    </source>
</reference>
<keyword evidence="2" id="KW-1185">Reference proteome</keyword>
<sequence>MMFMYDFASAGLPIVNPKLNFCILFWLRSKNNPNQLYT</sequence>
<dbReference type="AlphaFoldDB" id="A0A7Z9BLB5"/>